<feature type="compositionally biased region" description="Low complexity" evidence="1">
    <location>
        <begin position="121"/>
        <end position="131"/>
    </location>
</feature>
<evidence type="ECO:0000313" key="2">
    <source>
        <dbReference type="EMBL" id="ENN73750.1"/>
    </source>
</evidence>
<accession>N6TWS8</accession>
<feature type="non-terminal residue" evidence="2">
    <location>
        <position position="1"/>
    </location>
</feature>
<reference evidence="2" key="1">
    <citation type="journal article" date="2013" name="Genome Biol.">
        <title>Draft genome of the mountain pine beetle, Dendroctonus ponderosae Hopkins, a major forest pest.</title>
        <authorList>
            <person name="Keeling C.I."/>
            <person name="Yuen M.M."/>
            <person name="Liao N.Y."/>
            <person name="Docking T.R."/>
            <person name="Chan S.K."/>
            <person name="Taylor G.A."/>
            <person name="Palmquist D.L."/>
            <person name="Jackman S.D."/>
            <person name="Nguyen A."/>
            <person name="Li M."/>
            <person name="Henderson H."/>
            <person name="Janes J.K."/>
            <person name="Zhao Y."/>
            <person name="Pandoh P."/>
            <person name="Moore R."/>
            <person name="Sperling F.A."/>
            <person name="Huber D.P."/>
            <person name="Birol I."/>
            <person name="Jones S.J."/>
            <person name="Bohlmann J."/>
        </authorList>
    </citation>
    <scope>NUCLEOTIDE SEQUENCE</scope>
</reference>
<proteinExistence type="predicted"/>
<sequence>MFQTNDPDFEEEYSVKGIQTAAYLHPLLNRKNALSIHNKTLMYKQVIRVQLCYGAPVISQTCKTNIKKLQTFQNKLRRRISRAPWYVRNSQIHKNLIMETIQEFISKLHKKFKTKILDHTNPNPRDFFPNNPKTPLHISQ</sequence>
<name>N6TWS8_DENPD</name>
<dbReference type="HOGENOM" id="CLU_1837147_0_0_1"/>
<dbReference type="OMA" id="VKYKERM"/>
<protein>
    <submittedName>
        <fullName evidence="2">Uncharacterized protein</fullName>
    </submittedName>
</protein>
<dbReference type="EMBL" id="KB741135">
    <property type="protein sequence ID" value="ENN73750.1"/>
    <property type="molecule type" value="Genomic_DNA"/>
</dbReference>
<organism evidence="2">
    <name type="scientific">Dendroctonus ponderosae</name>
    <name type="common">Mountain pine beetle</name>
    <dbReference type="NCBI Taxonomy" id="77166"/>
    <lineage>
        <taxon>Eukaryota</taxon>
        <taxon>Metazoa</taxon>
        <taxon>Ecdysozoa</taxon>
        <taxon>Arthropoda</taxon>
        <taxon>Hexapoda</taxon>
        <taxon>Insecta</taxon>
        <taxon>Pterygota</taxon>
        <taxon>Neoptera</taxon>
        <taxon>Endopterygota</taxon>
        <taxon>Coleoptera</taxon>
        <taxon>Polyphaga</taxon>
        <taxon>Cucujiformia</taxon>
        <taxon>Curculionidae</taxon>
        <taxon>Scolytinae</taxon>
        <taxon>Dendroctonus</taxon>
    </lineage>
</organism>
<feature type="region of interest" description="Disordered" evidence="1">
    <location>
        <begin position="119"/>
        <end position="140"/>
    </location>
</feature>
<gene>
    <name evidence="2" type="ORF">YQE_09646</name>
</gene>
<dbReference type="AlphaFoldDB" id="N6TWS8"/>
<evidence type="ECO:0000256" key="1">
    <source>
        <dbReference type="SAM" id="MobiDB-lite"/>
    </source>
</evidence>